<feature type="active site" evidence="10">
    <location>
        <position position="146"/>
    </location>
</feature>
<dbReference type="GO" id="GO:0003677">
    <property type="term" value="F:DNA binding"/>
    <property type="evidence" value="ECO:0007669"/>
    <property type="project" value="UniProtKB-UniRule"/>
</dbReference>
<evidence type="ECO:0000256" key="11">
    <source>
        <dbReference type="NCBIfam" id="TIGR02224"/>
    </source>
</evidence>
<dbReference type="InterPro" id="IPR013762">
    <property type="entry name" value="Integrase-like_cat_sf"/>
</dbReference>
<reference evidence="14 15" key="1">
    <citation type="journal article" date="2015" name="Genome Announc.">
        <title>Expanding the biotechnology potential of lactobacilli through comparative genomics of 213 strains and associated genera.</title>
        <authorList>
            <person name="Sun Z."/>
            <person name="Harris H.M."/>
            <person name="McCann A."/>
            <person name="Guo C."/>
            <person name="Argimon S."/>
            <person name="Zhang W."/>
            <person name="Yang X."/>
            <person name="Jeffery I.B."/>
            <person name="Cooney J.C."/>
            <person name="Kagawa T.F."/>
            <person name="Liu W."/>
            <person name="Song Y."/>
            <person name="Salvetti E."/>
            <person name="Wrobel A."/>
            <person name="Rasinkangas P."/>
            <person name="Parkhill J."/>
            <person name="Rea M.C."/>
            <person name="O'Sullivan O."/>
            <person name="Ritari J."/>
            <person name="Douillard F.P."/>
            <person name="Paul Ross R."/>
            <person name="Yang R."/>
            <person name="Briner A.E."/>
            <person name="Felis G.E."/>
            <person name="de Vos W.M."/>
            <person name="Barrangou R."/>
            <person name="Klaenhammer T.R."/>
            <person name="Caufield P.W."/>
            <person name="Cui Y."/>
            <person name="Zhang H."/>
            <person name="O'Toole P.W."/>
        </authorList>
    </citation>
    <scope>NUCLEOTIDE SEQUENCE [LARGE SCALE GENOMIC DNA]</scope>
    <source>
        <strain evidence="14 15">DSM 15945</strain>
    </source>
</reference>
<sequence>MEPLDEFINYLKVERHYSPATQRAYHDDVAAFRQFCEESGGFDGYDKVDTVTVAAFMTDMNDHHYSRATTARKLSSLRSFYRYMMRVGRADHDPFAMVETKKGHRRLPQFFYEPEIEQLFKAVSGSEPADIRDRALLEVLYDTGMRVSEVANLTVEQVDIKMHAILVHGKGNKDRYVLFGDQAAAALQQYVDTVRADLMAVSGLWTNRMFLNQHGNPITARGIEYILDRVVERTSLTTKIHPHMLRHSFATHMLNHGADLRTVQELLGHSSLSTTQIYTHVTTAHLVADYQKYFPEHK</sequence>
<dbReference type="InterPro" id="IPR050090">
    <property type="entry name" value="Tyrosine_recombinase_XerCD"/>
</dbReference>
<evidence type="ECO:0000256" key="6">
    <source>
        <dbReference type="ARBA" id="ARBA00022908"/>
    </source>
</evidence>
<dbReference type="OrthoDB" id="9801717at2"/>
<evidence type="ECO:0000259" key="13">
    <source>
        <dbReference type="PROSITE" id="PS51900"/>
    </source>
</evidence>
<feature type="active site" evidence="10">
    <location>
        <position position="269"/>
    </location>
</feature>
<keyword evidence="15" id="KW-1185">Reference proteome</keyword>
<dbReference type="RefSeq" id="WP_054650504.1">
    <property type="nucleotide sequence ID" value="NZ_AZFJ01000052.1"/>
</dbReference>
<evidence type="ECO:0000256" key="3">
    <source>
        <dbReference type="ARBA" id="ARBA00022490"/>
    </source>
</evidence>
<keyword evidence="7 10" id="KW-0238">DNA-binding</keyword>
<dbReference type="PANTHER" id="PTHR30349:SF77">
    <property type="entry name" value="TYROSINE RECOMBINASE XERC"/>
    <property type="match status" value="1"/>
</dbReference>
<evidence type="ECO:0000256" key="5">
    <source>
        <dbReference type="ARBA" id="ARBA00022829"/>
    </source>
</evidence>
<evidence type="ECO:0000313" key="14">
    <source>
        <dbReference type="EMBL" id="KRL85473.1"/>
    </source>
</evidence>
<dbReference type="STRING" id="1423783.FC50_GL001638"/>
<comment type="subunit">
    <text evidence="10">Forms a cyclic heterotetrameric complex composed of two molecules of XerC and two molecules of XerD.</text>
</comment>
<evidence type="ECO:0000256" key="4">
    <source>
        <dbReference type="ARBA" id="ARBA00022618"/>
    </source>
</evidence>
<comment type="caution">
    <text evidence="14">The sequence shown here is derived from an EMBL/GenBank/DDBJ whole genome shotgun (WGS) entry which is preliminary data.</text>
</comment>
<feature type="active site" evidence="10">
    <location>
        <position position="170"/>
    </location>
</feature>
<keyword evidence="4 10" id="KW-0132">Cell division</keyword>
<dbReference type="EMBL" id="AZFJ01000052">
    <property type="protein sequence ID" value="KRL85473.1"/>
    <property type="molecule type" value="Genomic_DNA"/>
</dbReference>
<keyword evidence="9 10" id="KW-0131">Cell cycle</keyword>
<dbReference type="PROSITE" id="PS51898">
    <property type="entry name" value="TYR_RECOMBINASE"/>
    <property type="match status" value="1"/>
</dbReference>
<keyword evidence="5 10" id="KW-0159">Chromosome partition</keyword>
<feature type="domain" description="Tyr recombinase" evidence="12">
    <location>
        <begin position="106"/>
        <end position="291"/>
    </location>
</feature>
<accession>A0A0R1TW47</accession>
<dbReference type="CDD" id="cd00798">
    <property type="entry name" value="INT_XerDC_C"/>
    <property type="match status" value="1"/>
</dbReference>
<dbReference type="NCBIfam" id="TIGR02224">
    <property type="entry name" value="recomb_XerC"/>
    <property type="match status" value="1"/>
</dbReference>
<dbReference type="PATRIC" id="fig|1423783.4.peg.1681"/>
<dbReference type="SUPFAM" id="SSF56349">
    <property type="entry name" value="DNA breaking-rejoining enzymes"/>
    <property type="match status" value="1"/>
</dbReference>
<gene>
    <name evidence="10" type="primary">xerC</name>
    <name evidence="14" type="ORF">FC50_GL001638</name>
</gene>
<dbReference type="InterPro" id="IPR002104">
    <property type="entry name" value="Integrase_catalytic"/>
</dbReference>
<dbReference type="Gene3D" id="1.10.443.10">
    <property type="entry name" value="Intergrase catalytic core"/>
    <property type="match status" value="1"/>
</dbReference>
<dbReference type="GO" id="GO:0007059">
    <property type="term" value="P:chromosome segregation"/>
    <property type="evidence" value="ECO:0007669"/>
    <property type="project" value="UniProtKB-UniRule"/>
</dbReference>
<evidence type="ECO:0000256" key="8">
    <source>
        <dbReference type="ARBA" id="ARBA00023172"/>
    </source>
</evidence>
<dbReference type="GO" id="GO:0009037">
    <property type="term" value="F:tyrosine-based site-specific recombinase activity"/>
    <property type="evidence" value="ECO:0007669"/>
    <property type="project" value="UniProtKB-UniRule"/>
</dbReference>
<dbReference type="PROSITE" id="PS51900">
    <property type="entry name" value="CB"/>
    <property type="match status" value="1"/>
</dbReference>
<comment type="similarity">
    <text evidence="2 10">Belongs to the 'phage' integrase family. XerC subfamily.</text>
</comment>
<evidence type="ECO:0000256" key="9">
    <source>
        <dbReference type="ARBA" id="ARBA00023306"/>
    </source>
</evidence>
<feature type="active site" description="O-(3'-phospho-DNA)-tyrosine intermediate" evidence="10">
    <location>
        <position position="278"/>
    </location>
</feature>
<dbReference type="NCBIfam" id="NF040815">
    <property type="entry name" value="recomb_XerA_Arch"/>
    <property type="match status" value="1"/>
</dbReference>
<dbReference type="GO" id="GO:0005737">
    <property type="term" value="C:cytoplasm"/>
    <property type="evidence" value="ECO:0007669"/>
    <property type="project" value="UniProtKB-SubCell"/>
</dbReference>
<dbReference type="Pfam" id="PF00589">
    <property type="entry name" value="Phage_integrase"/>
    <property type="match status" value="1"/>
</dbReference>
<evidence type="ECO:0000313" key="15">
    <source>
        <dbReference type="Proteomes" id="UP000051922"/>
    </source>
</evidence>
<name>A0A0R1TW47_9LACO</name>
<dbReference type="InterPro" id="IPR004107">
    <property type="entry name" value="Integrase_SAM-like_N"/>
</dbReference>
<dbReference type="NCBIfam" id="NF001399">
    <property type="entry name" value="PRK00283.1"/>
    <property type="match status" value="1"/>
</dbReference>
<keyword evidence="6 10" id="KW-0229">DNA integration</keyword>
<organism evidence="14 15">
    <name type="scientific">Lacticaseibacillus pantheris DSM 15945 = JCM 12539 = NBRC 106106</name>
    <dbReference type="NCBI Taxonomy" id="1423783"/>
    <lineage>
        <taxon>Bacteria</taxon>
        <taxon>Bacillati</taxon>
        <taxon>Bacillota</taxon>
        <taxon>Bacilli</taxon>
        <taxon>Lactobacillales</taxon>
        <taxon>Lactobacillaceae</taxon>
        <taxon>Lacticaseibacillus</taxon>
    </lineage>
</organism>
<dbReference type="Pfam" id="PF02899">
    <property type="entry name" value="Phage_int_SAM_1"/>
    <property type="match status" value="1"/>
</dbReference>
<comment type="subcellular location">
    <subcellularLocation>
        <location evidence="1 10">Cytoplasm</location>
    </subcellularLocation>
</comment>
<dbReference type="GO" id="GO:0006313">
    <property type="term" value="P:DNA transposition"/>
    <property type="evidence" value="ECO:0007669"/>
    <property type="project" value="UniProtKB-UniRule"/>
</dbReference>
<dbReference type="InterPro" id="IPR011010">
    <property type="entry name" value="DNA_brk_join_enz"/>
</dbReference>
<dbReference type="Gene3D" id="1.10.150.130">
    <property type="match status" value="1"/>
</dbReference>
<dbReference type="GO" id="GO:0051301">
    <property type="term" value="P:cell division"/>
    <property type="evidence" value="ECO:0007669"/>
    <property type="project" value="UniProtKB-UniRule"/>
</dbReference>
<dbReference type="AlphaFoldDB" id="A0A0R1TW47"/>
<evidence type="ECO:0000256" key="2">
    <source>
        <dbReference type="ARBA" id="ARBA00006657"/>
    </source>
</evidence>
<evidence type="ECO:0000259" key="12">
    <source>
        <dbReference type="PROSITE" id="PS51898"/>
    </source>
</evidence>
<evidence type="ECO:0000256" key="1">
    <source>
        <dbReference type="ARBA" id="ARBA00004496"/>
    </source>
</evidence>
<dbReference type="HAMAP" id="MF_01808">
    <property type="entry name" value="Recomb_XerC_XerD"/>
    <property type="match status" value="1"/>
</dbReference>
<feature type="active site" evidence="10">
    <location>
        <position position="246"/>
    </location>
</feature>
<dbReference type="InterPro" id="IPR010998">
    <property type="entry name" value="Integrase_recombinase_N"/>
</dbReference>
<protein>
    <recommendedName>
        <fullName evidence="10 11">Tyrosine recombinase XerC</fullName>
    </recommendedName>
</protein>
<evidence type="ECO:0000256" key="7">
    <source>
        <dbReference type="ARBA" id="ARBA00023125"/>
    </source>
</evidence>
<feature type="active site" evidence="10">
    <location>
        <position position="243"/>
    </location>
</feature>
<proteinExistence type="inferred from homology"/>
<keyword evidence="8 10" id="KW-0233">DNA recombination</keyword>
<dbReference type="InterPro" id="IPR044068">
    <property type="entry name" value="CB"/>
</dbReference>
<evidence type="ECO:0000256" key="10">
    <source>
        <dbReference type="HAMAP-Rule" id="MF_01808"/>
    </source>
</evidence>
<comment type="function">
    <text evidence="10">Site-specific tyrosine recombinase, which acts by catalyzing the cutting and rejoining of the recombining DNA molecules. The XerC-XerD complex is essential to convert dimers of the bacterial chromosome into monomers to permit their segregation at cell division. It also contributes to the segregational stability of plasmids.</text>
</comment>
<keyword evidence="3 10" id="KW-0963">Cytoplasm</keyword>
<dbReference type="PANTHER" id="PTHR30349">
    <property type="entry name" value="PHAGE INTEGRASE-RELATED"/>
    <property type="match status" value="1"/>
</dbReference>
<dbReference type="Proteomes" id="UP000051922">
    <property type="component" value="Unassembled WGS sequence"/>
</dbReference>
<dbReference type="InterPro" id="IPR023009">
    <property type="entry name" value="Tyrosine_recombinase_XerC/XerD"/>
</dbReference>
<feature type="domain" description="Core-binding (CB)" evidence="13">
    <location>
        <begin position="1"/>
        <end position="85"/>
    </location>
</feature>
<dbReference type="InterPro" id="IPR011931">
    <property type="entry name" value="Recomb_XerC"/>
</dbReference>